<keyword evidence="5" id="KW-1185">Reference proteome</keyword>
<evidence type="ECO:0000256" key="2">
    <source>
        <dbReference type="SAM" id="Phobius"/>
    </source>
</evidence>
<protein>
    <submittedName>
        <fullName evidence="4">Putative type IV peptidase</fullName>
    </submittedName>
</protein>
<feature type="transmembrane region" description="Helical" evidence="2">
    <location>
        <begin position="211"/>
        <end position="227"/>
    </location>
</feature>
<dbReference type="InterPro" id="IPR050882">
    <property type="entry name" value="Prepilin_peptidase/N-MTase"/>
</dbReference>
<feature type="domain" description="Prepilin type IV endopeptidase peptidase" evidence="3">
    <location>
        <begin position="85"/>
        <end position="194"/>
    </location>
</feature>
<dbReference type="PANTHER" id="PTHR30487">
    <property type="entry name" value="TYPE 4 PREPILIN-LIKE PROTEINS LEADER PEPTIDE-PROCESSING ENZYME"/>
    <property type="match status" value="1"/>
</dbReference>
<dbReference type="EMBL" id="FUKQ01000063">
    <property type="protein sequence ID" value="SJN45555.1"/>
    <property type="molecule type" value="Genomic_DNA"/>
</dbReference>
<keyword evidence="2" id="KW-0472">Membrane</keyword>
<feature type="transmembrane region" description="Helical" evidence="2">
    <location>
        <begin position="130"/>
        <end position="149"/>
    </location>
</feature>
<dbReference type="GO" id="GO:0005886">
    <property type="term" value="C:plasma membrane"/>
    <property type="evidence" value="ECO:0007669"/>
    <property type="project" value="TreeGrafter"/>
</dbReference>
<evidence type="ECO:0000259" key="3">
    <source>
        <dbReference type="Pfam" id="PF01478"/>
    </source>
</evidence>
<dbReference type="STRING" id="1255658.FM114_16095"/>
<reference evidence="4 5" key="1">
    <citation type="submission" date="2017-02" db="EMBL/GenBank/DDBJ databases">
        <authorList>
            <person name="Peterson S.W."/>
        </authorList>
    </citation>
    <scope>NUCLEOTIDE SEQUENCE [LARGE SCALE GENOMIC DNA]</scope>
    <source>
        <strain evidence="4 5">LSP_Lj1</strain>
    </source>
</reference>
<gene>
    <name evidence="4" type="ORF">FM114_16095</name>
</gene>
<dbReference type="Proteomes" id="UP000188342">
    <property type="component" value="Unassembled WGS sequence"/>
</dbReference>
<organism evidence="4 5">
    <name type="scientific">Luteococcus japonicus LSP_Lj1</name>
    <dbReference type="NCBI Taxonomy" id="1255658"/>
    <lineage>
        <taxon>Bacteria</taxon>
        <taxon>Bacillati</taxon>
        <taxon>Actinomycetota</taxon>
        <taxon>Actinomycetes</taxon>
        <taxon>Propionibacteriales</taxon>
        <taxon>Propionibacteriaceae</taxon>
        <taxon>Luteococcus</taxon>
    </lineage>
</organism>
<keyword evidence="2" id="KW-1133">Transmembrane helix</keyword>
<dbReference type="RefSeq" id="WP_094766155.1">
    <property type="nucleotide sequence ID" value="NZ_FUKQ01000063.1"/>
</dbReference>
<keyword evidence="2" id="KW-0812">Transmembrane</keyword>
<evidence type="ECO:0000313" key="5">
    <source>
        <dbReference type="Proteomes" id="UP000188342"/>
    </source>
</evidence>
<dbReference type="Pfam" id="PF01478">
    <property type="entry name" value="Peptidase_A24"/>
    <property type="match status" value="1"/>
</dbReference>
<dbReference type="GO" id="GO:0004190">
    <property type="term" value="F:aspartic-type endopeptidase activity"/>
    <property type="evidence" value="ECO:0007669"/>
    <property type="project" value="InterPro"/>
</dbReference>
<accession>A0A1R4KMX0</accession>
<feature type="transmembrane region" description="Helical" evidence="2">
    <location>
        <begin position="104"/>
        <end position="123"/>
    </location>
</feature>
<dbReference type="PANTHER" id="PTHR30487:SF0">
    <property type="entry name" value="PREPILIN LEADER PEPTIDASE_N-METHYLTRANSFERASE-RELATED"/>
    <property type="match status" value="1"/>
</dbReference>
<sequence length="228" mass="23460">MDLLAILAPPAAAATLALGSLRLLVPLLPEPVPSQDDPTPGWSKPPYARLACRRTLALTGAAGFGAGLVCTTQPSTQLPLLLVLAGPTAALVVTDHETTYLPLWLTRFCGALTLLGGAATSLLSDHPTAFGLQLLAGALAAACFFWLVWRAGAGLGFGDVRLAPLLGAGAASAGWPCWWAALLLGTALGAVVGLGTTLWRCQHPHPLGSTFAYGPSLWLGLWLGLLLT</sequence>
<name>A0A1R4KMX0_9ACTN</name>
<proteinExistence type="inferred from homology"/>
<evidence type="ECO:0000313" key="4">
    <source>
        <dbReference type="EMBL" id="SJN45555.1"/>
    </source>
</evidence>
<feature type="transmembrane region" description="Helical" evidence="2">
    <location>
        <begin position="178"/>
        <end position="199"/>
    </location>
</feature>
<evidence type="ECO:0000256" key="1">
    <source>
        <dbReference type="ARBA" id="ARBA00005801"/>
    </source>
</evidence>
<dbReference type="GO" id="GO:0006465">
    <property type="term" value="P:signal peptide processing"/>
    <property type="evidence" value="ECO:0007669"/>
    <property type="project" value="TreeGrafter"/>
</dbReference>
<comment type="similarity">
    <text evidence="1">Belongs to the peptidase A24 family.</text>
</comment>
<dbReference type="InterPro" id="IPR000045">
    <property type="entry name" value="Prepilin_IV_endopep_pep"/>
</dbReference>
<dbReference type="AlphaFoldDB" id="A0A1R4KMX0"/>